<feature type="signal peptide" evidence="1">
    <location>
        <begin position="1"/>
        <end position="39"/>
    </location>
</feature>
<organism evidence="2 3">
    <name type="scientific">Dreissena polymorpha</name>
    <name type="common">Zebra mussel</name>
    <name type="synonym">Mytilus polymorpha</name>
    <dbReference type="NCBI Taxonomy" id="45954"/>
    <lineage>
        <taxon>Eukaryota</taxon>
        <taxon>Metazoa</taxon>
        <taxon>Spiralia</taxon>
        <taxon>Lophotrochozoa</taxon>
        <taxon>Mollusca</taxon>
        <taxon>Bivalvia</taxon>
        <taxon>Autobranchia</taxon>
        <taxon>Heteroconchia</taxon>
        <taxon>Euheterodonta</taxon>
        <taxon>Imparidentia</taxon>
        <taxon>Neoheterodontei</taxon>
        <taxon>Myida</taxon>
        <taxon>Dreissenoidea</taxon>
        <taxon>Dreissenidae</taxon>
        <taxon>Dreissena</taxon>
    </lineage>
</organism>
<evidence type="ECO:0008006" key="4">
    <source>
        <dbReference type="Google" id="ProtNLM"/>
    </source>
</evidence>
<dbReference type="AlphaFoldDB" id="A0A9D4R5X7"/>
<proteinExistence type="predicted"/>
<dbReference type="Proteomes" id="UP000828390">
    <property type="component" value="Unassembled WGS sequence"/>
</dbReference>
<dbReference type="EMBL" id="JAIWYP010000003">
    <property type="protein sequence ID" value="KAH3855463.1"/>
    <property type="molecule type" value="Genomic_DNA"/>
</dbReference>
<protein>
    <recommendedName>
        <fullName evidence="4">Secreted protein</fullName>
    </recommendedName>
</protein>
<feature type="chain" id="PRO_5038373744" description="Secreted protein" evidence="1">
    <location>
        <begin position="40"/>
        <end position="96"/>
    </location>
</feature>
<gene>
    <name evidence="2" type="ORF">DPMN_098030</name>
</gene>
<evidence type="ECO:0000256" key="1">
    <source>
        <dbReference type="SAM" id="SignalP"/>
    </source>
</evidence>
<reference evidence="2" key="1">
    <citation type="journal article" date="2019" name="bioRxiv">
        <title>The Genome of the Zebra Mussel, Dreissena polymorpha: A Resource for Invasive Species Research.</title>
        <authorList>
            <person name="McCartney M.A."/>
            <person name="Auch B."/>
            <person name="Kono T."/>
            <person name="Mallez S."/>
            <person name="Zhang Y."/>
            <person name="Obille A."/>
            <person name="Becker A."/>
            <person name="Abrahante J.E."/>
            <person name="Garbe J."/>
            <person name="Badalamenti J.P."/>
            <person name="Herman A."/>
            <person name="Mangelson H."/>
            <person name="Liachko I."/>
            <person name="Sullivan S."/>
            <person name="Sone E.D."/>
            <person name="Koren S."/>
            <person name="Silverstein K.A.T."/>
            <person name="Beckman K.B."/>
            <person name="Gohl D.M."/>
        </authorList>
    </citation>
    <scope>NUCLEOTIDE SEQUENCE</scope>
    <source>
        <strain evidence="2">Duluth1</strain>
        <tissue evidence="2">Whole animal</tissue>
    </source>
</reference>
<name>A0A9D4R5X7_DREPO</name>
<evidence type="ECO:0000313" key="2">
    <source>
        <dbReference type="EMBL" id="KAH3855463.1"/>
    </source>
</evidence>
<keyword evidence="1" id="KW-0732">Signal</keyword>
<reference evidence="2" key="2">
    <citation type="submission" date="2020-11" db="EMBL/GenBank/DDBJ databases">
        <authorList>
            <person name="McCartney M.A."/>
            <person name="Auch B."/>
            <person name="Kono T."/>
            <person name="Mallez S."/>
            <person name="Becker A."/>
            <person name="Gohl D.M."/>
            <person name="Silverstein K.A.T."/>
            <person name="Koren S."/>
            <person name="Bechman K.B."/>
            <person name="Herman A."/>
            <person name="Abrahante J.E."/>
            <person name="Garbe J."/>
        </authorList>
    </citation>
    <scope>NUCLEOTIDE SEQUENCE</scope>
    <source>
        <strain evidence="2">Duluth1</strain>
        <tissue evidence="2">Whole animal</tissue>
    </source>
</reference>
<accession>A0A9D4R5X7</accession>
<keyword evidence="3" id="KW-1185">Reference proteome</keyword>
<comment type="caution">
    <text evidence="2">The sequence shown here is derived from an EMBL/GenBank/DDBJ whole genome shotgun (WGS) entry which is preliminary data.</text>
</comment>
<sequence length="96" mass="9977">MVARSSDGWLTCVALSSDSGASLLTLLLLFHTTCDPLSASEEYCGGAILWVVASRGQYGSCCGSESGESDESLDTCGGGFQLRLLASSCWKNGSEL</sequence>
<evidence type="ECO:0000313" key="3">
    <source>
        <dbReference type="Proteomes" id="UP000828390"/>
    </source>
</evidence>